<feature type="region of interest" description="Disordered" evidence="1">
    <location>
        <begin position="1"/>
        <end position="29"/>
    </location>
</feature>
<evidence type="ECO:0000313" key="2">
    <source>
        <dbReference type="EMBL" id="KAH3755411.1"/>
    </source>
</evidence>
<dbReference type="Proteomes" id="UP000828390">
    <property type="component" value="Unassembled WGS sequence"/>
</dbReference>
<reference evidence="2" key="2">
    <citation type="submission" date="2020-11" db="EMBL/GenBank/DDBJ databases">
        <authorList>
            <person name="McCartney M.A."/>
            <person name="Auch B."/>
            <person name="Kono T."/>
            <person name="Mallez S."/>
            <person name="Becker A."/>
            <person name="Gohl D.M."/>
            <person name="Silverstein K.A.T."/>
            <person name="Koren S."/>
            <person name="Bechman K.B."/>
            <person name="Herman A."/>
            <person name="Abrahante J.E."/>
            <person name="Garbe J."/>
        </authorList>
    </citation>
    <scope>NUCLEOTIDE SEQUENCE</scope>
    <source>
        <strain evidence="2">Duluth1</strain>
        <tissue evidence="2">Whole animal</tissue>
    </source>
</reference>
<dbReference type="AlphaFoldDB" id="A0A9D4IA36"/>
<protein>
    <submittedName>
        <fullName evidence="2">Uncharacterized protein</fullName>
    </submittedName>
</protein>
<feature type="compositionally biased region" description="Polar residues" evidence="1">
    <location>
        <begin position="47"/>
        <end position="67"/>
    </location>
</feature>
<name>A0A9D4IA36_DREPO</name>
<dbReference type="EMBL" id="JAIWYP010000010">
    <property type="protein sequence ID" value="KAH3755411.1"/>
    <property type="molecule type" value="Genomic_DNA"/>
</dbReference>
<organism evidence="2 3">
    <name type="scientific">Dreissena polymorpha</name>
    <name type="common">Zebra mussel</name>
    <name type="synonym">Mytilus polymorpha</name>
    <dbReference type="NCBI Taxonomy" id="45954"/>
    <lineage>
        <taxon>Eukaryota</taxon>
        <taxon>Metazoa</taxon>
        <taxon>Spiralia</taxon>
        <taxon>Lophotrochozoa</taxon>
        <taxon>Mollusca</taxon>
        <taxon>Bivalvia</taxon>
        <taxon>Autobranchia</taxon>
        <taxon>Heteroconchia</taxon>
        <taxon>Euheterodonta</taxon>
        <taxon>Imparidentia</taxon>
        <taxon>Neoheterodontei</taxon>
        <taxon>Myida</taxon>
        <taxon>Dreissenoidea</taxon>
        <taxon>Dreissenidae</taxon>
        <taxon>Dreissena</taxon>
    </lineage>
</organism>
<gene>
    <name evidence="2" type="ORF">DPMN_190107</name>
</gene>
<reference evidence="2" key="1">
    <citation type="journal article" date="2019" name="bioRxiv">
        <title>The Genome of the Zebra Mussel, Dreissena polymorpha: A Resource for Invasive Species Research.</title>
        <authorList>
            <person name="McCartney M.A."/>
            <person name="Auch B."/>
            <person name="Kono T."/>
            <person name="Mallez S."/>
            <person name="Zhang Y."/>
            <person name="Obille A."/>
            <person name="Becker A."/>
            <person name="Abrahante J.E."/>
            <person name="Garbe J."/>
            <person name="Badalamenti J.P."/>
            <person name="Herman A."/>
            <person name="Mangelson H."/>
            <person name="Liachko I."/>
            <person name="Sullivan S."/>
            <person name="Sone E.D."/>
            <person name="Koren S."/>
            <person name="Silverstein K.A.T."/>
            <person name="Beckman K.B."/>
            <person name="Gohl D.M."/>
        </authorList>
    </citation>
    <scope>NUCLEOTIDE SEQUENCE</scope>
    <source>
        <strain evidence="2">Duluth1</strain>
        <tissue evidence="2">Whole animal</tissue>
    </source>
</reference>
<keyword evidence="3" id="KW-1185">Reference proteome</keyword>
<sequence>MCKEETSRYPQRSRACSSRHEAKTPGLENPLYCVQGPVAADNRSKYHSLSWSQVNRPSPTGTCTERR</sequence>
<evidence type="ECO:0000256" key="1">
    <source>
        <dbReference type="SAM" id="MobiDB-lite"/>
    </source>
</evidence>
<evidence type="ECO:0000313" key="3">
    <source>
        <dbReference type="Proteomes" id="UP000828390"/>
    </source>
</evidence>
<feature type="region of interest" description="Disordered" evidence="1">
    <location>
        <begin position="46"/>
        <end position="67"/>
    </location>
</feature>
<comment type="caution">
    <text evidence="2">The sequence shown here is derived from an EMBL/GenBank/DDBJ whole genome shotgun (WGS) entry which is preliminary data.</text>
</comment>
<accession>A0A9D4IA36</accession>
<proteinExistence type="predicted"/>